<keyword evidence="3" id="KW-1185">Reference proteome</keyword>
<organism evidence="2 3">
    <name type="scientific">Schizothecium vesticola</name>
    <dbReference type="NCBI Taxonomy" id="314040"/>
    <lineage>
        <taxon>Eukaryota</taxon>
        <taxon>Fungi</taxon>
        <taxon>Dikarya</taxon>
        <taxon>Ascomycota</taxon>
        <taxon>Pezizomycotina</taxon>
        <taxon>Sordariomycetes</taxon>
        <taxon>Sordariomycetidae</taxon>
        <taxon>Sordariales</taxon>
        <taxon>Schizotheciaceae</taxon>
        <taxon>Schizothecium</taxon>
    </lineage>
</organism>
<feature type="region of interest" description="Disordered" evidence="1">
    <location>
        <begin position="184"/>
        <end position="231"/>
    </location>
</feature>
<dbReference type="Proteomes" id="UP001172155">
    <property type="component" value="Unassembled WGS sequence"/>
</dbReference>
<gene>
    <name evidence="2" type="ORF">B0T18DRAFT_229739</name>
</gene>
<sequence>MSCCDQWANYYIRHYRNFGVRTTSPTESNNLSIKSYLLNGRSSAHSLILASHHLTQEQVRQNVEEMAKQALRARHDFLHRPWLGGLPLKVSYKALDLIVQEYRYANAAIPSNPASQTRPLAPCRPDTCTATIQYSIPCRHDIHAKLAGGERLELREVHTHWHLQMSLIERDKYLEIQEPKIVENRKGRPKNSTRPLSEDLGIASTPRTPGSQRQKTPGSTPGPPRGSAPCLQPSIRRIYSAFETAEEPQPPPAPPKRRGRPPGSKNKKTRQPAAAAVSEPPAIEPAQPRTALVIASAPRRGLLVTEAPARVRKRGATAAAPRDQVGEGTHGVVMPSASPTPIEQDGAQDGAPAAPTGTPARKRRRATAATPGDQVAKAHMGW</sequence>
<feature type="compositionally biased region" description="Low complexity" evidence="1">
    <location>
        <begin position="347"/>
        <end position="359"/>
    </location>
</feature>
<evidence type="ECO:0008006" key="4">
    <source>
        <dbReference type="Google" id="ProtNLM"/>
    </source>
</evidence>
<name>A0AA40EL93_9PEZI</name>
<feature type="region of interest" description="Disordered" evidence="1">
    <location>
        <begin position="243"/>
        <end position="284"/>
    </location>
</feature>
<feature type="compositionally biased region" description="Polar residues" evidence="1">
    <location>
        <begin position="205"/>
        <end position="215"/>
    </location>
</feature>
<proteinExistence type="predicted"/>
<feature type="compositionally biased region" description="Basic residues" evidence="1">
    <location>
        <begin position="255"/>
        <end position="270"/>
    </location>
</feature>
<feature type="region of interest" description="Disordered" evidence="1">
    <location>
        <begin position="313"/>
        <end position="382"/>
    </location>
</feature>
<protein>
    <recommendedName>
        <fullName evidence="4">SWIM-type domain-containing protein</fullName>
    </recommendedName>
</protein>
<evidence type="ECO:0000313" key="3">
    <source>
        <dbReference type="Proteomes" id="UP001172155"/>
    </source>
</evidence>
<evidence type="ECO:0000256" key="1">
    <source>
        <dbReference type="SAM" id="MobiDB-lite"/>
    </source>
</evidence>
<comment type="caution">
    <text evidence="2">The sequence shown here is derived from an EMBL/GenBank/DDBJ whole genome shotgun (WGS) entry which is preliminary data.</text>
</comment>
<accession>A0AA40EL93</accession>
<dbReference type="EMBL" id="JAUKUD010000006">
    <property type="protein sequence ID" value="KAK0741365.1"/>
    <property type="molecule type" value="Genomic_DNA"/>
</dbReference>
<reference evidence="2" key="1">
    <citation type="submission" date="2023-06" db="EMBL/GenBank/DDBJ databases">
        <title>Genome-scale phylogeny and comparative genomics of the fungal order Sordariales.</title>
        <authorList>
            <consortium name="Lawrence Berkeley National Laboratory"/>
            <person name="Hensen N."/>
            <person name="Bonometti L."/>
            <person name="Westerberg I."/>
            <person name="Brannstrom I.O."/>
            <person name="Guillou S."/>
            <person name="Cros-Aarteil S."/>
            <person name="Calhoun S."/>
            <person name="Haridas S."/>
            <person name="Kuo A."/>
            <person name="Mondo S."/>
            <person name="Pangilinan J."/>
            <person name="Riley R."/>
            <person name="LaButti K."/>
            <person name="Andreopoulos B."/>
            <person name="Lipzen A."/>
            <person name="Chen C."/>
            <person name="Yanf M."/>
            <person name="Daum C."/>
            <person name="Ng V."/>
            <person name="Clum A."/>
            <person name="Steindorff A."/>
            <person name="Ohm R."/>
            <person name="Martin F."/>
            <person name="Silar P."/>
            <person name="Natvig D."/>
            <person name="Lalanne C."/>
            <person name="Gautier V."/>
            <person name="Ament-velasquez S.L."/>
            <person name="Kruys A."/>
            <person name="Hutchinson M.I."/>
            <person name="Powell A.J."/>
            <person name="Barry K."/>
            <person name="Miller A.N."/>
            <person name="Grigoriev I.V."/>
            <person name="Debuchy R."/>
            <person name="Gladieux P."/>
            <person name="Thoren M.H."/>
            <person name="Johannesson H."/>
        </authorList>
    </citation>
    <scope>NUCLEOTIDE SEQUENCE</scope>
    <source>
        <strain evidence="2">SMH3187-1</strain>
    </source>
</reference>
<dbReference type="AlphaFoldDB" id="A0AA40EL93"/>
<evidence type="ECO:0000313" key="2">
    <source>
        <dbReference type="EMBL" id="KAK0741365.1"/>
    </source>
</evidence>